<evidence type="ECO:0000256" key="1">
    <source>
        <dbReference type="SAM" id="MobiDB-lite"/>
    </source>
</evidence>
<dbReference type="RefSeq" id="XP_013324544.1">
    <property type="nucleotide sequence ID" value="XM_013469090.1"/>
</dbReference>
<gene>
    <name evidence="2" type="ORF">T310_8125</name>
</gene>
<organism evidence="2 3">
    <name type="scientific">Rasamsonia emersonii (strain ATCC 16479 / CBS 393.64 / IMI 116815)</name>
    <dbReference type="NCBI Taxonomy" id="1408163"/>
    <lineage>
        <taxon>Eukaryota</taxon>
        <taxon>Fungi</taxon>
        <taxon>Dikarya</taxon>
        <taxon>Ascomycota</taxon>
        <taxon>Pezizomycotina</taxon>
        <taxon>Eurotiomycetes</taxon>
        <taxon>Eurotiomycetidae</taxon>
        <taxon>Eurotiales</taxon>
        <taxon>Trichocomaceae</taxon>
        <taxon>Rasamsonia</taxon>
    </lineage>
</organism>
<reference evidence="2 3" key="1">
    <citation type="submission" date="2015-04" db="EMBL/GenBank/DDBJ databases">
        <authorList>
            <person name="Heijne W.H."/>
            <person name="Fedorova N.D."/>
            <person name="Nierman W.C."/>
            <person name="Vollebregt A.W."/>
            <person name="Zhao Z."/>
            <person name="Wu L."/>
            <person name="Kumar M."/>
            <person name="Stam H."/>
            <person name="van den Berg M.A."/>
            <person name="Pel H.J."/>
        </authorList>
    </citation>
    <scope>NUCLEOTIDE SEQUENCE [LARGE SCALE GENOMIC DNA]</scope>
    <source>
        <strain evidence="2 3">CBS 393.64</strain>
    </source>
</reference>
<evidence type="ECO:0000313" key="3">
    <source>
        <dbReference type="Proteomes" id="UP000053958"/>
    </source>
</evidence>
<dbReference type="GeneID" id="25320386"/>
<evidence type="ECO:0000313" key="2">
    <source>
        <dbReference type="EMBL" id="KKA17932.1"/>
    </source>
</evidence>
<name>A0A0F4YI17_RASE3</name>
<sequence length="206" mass="22130">MSAVCVSLARPSVTMARMAATGKRLFDSNLRLDSTRLASPRLQSILGLPRQVVGHSLLATNQPTATPAASPGGRESSRIRDSLARLPASPCVTGLMRLSESTRLRAASIKQGFDRETGVVIAMLPTEYTSRLIALFPVFVNNILAKSTSLNRQYQVSDDLSGLRMNDLSIQFSAVQLISFPAPIILSAQPASLPAAHSKAKHTYDV</sequence>
<dbReference type="EMBL" id="LASV01000525">
    <property type="protein sequence ID" value="KKA17932.1"/>
    <property type="molecule type" value="Genomic_DNA"/>
</dbReference>
<dbReference type="AlphaFoldDB" id="A0A0F4YI17"/>
<protein>
    <submittedName>
        <fullName evidence="2">Uncharacterized protein</fullName>
    </submittedName>
</protein>
<dbReference type="Proteomes" id="UP000053958">
    <property type="component" value="Unassembled WGS sequence"/>
</dbReference>
<keyword evidence="3" id="KW-1185">Reference proteome</keyword>
<comment type="caution">
    <text evidence="2">The sequence shown here is derived from an EMBL/GenBank/DDBJ whole genome shotgun (WGS) entry which is preliminary data.</text>
</comment>
<accession>A0A0F4YI17</accession>
<proteinExistence type="predicted"/>
<feature type="region of interest" description="Disordered" evidence="1">
    <location>
        <begin position="60"/>
        <end position="79"/>
    </location>
</feature>